<sequence>MTYHIGDGIEWTTKLPQDVLAAVTPRKSKLPNLLPLGRDSFRFKPGKLSKCNQTYQINEPTKKTGREKKSSHIIKVKPYSTSYVVCFHTCCKVFRRLNFGISNGKSLRSCGRPILLVLIVLTAVISPLLTLSVDGKFNFGNVNFCKPIKGLPSSRECNDMPLSEPRISSGKATLELPDSELCELNEVECLDSELDVLRLPSLVLERSDSMLPPLLDVAMLSVEE</sequence>
<evidence type="ECO:0000256" key="1">
    <source>
        <dbReference type="SAM" id="Phobius"/>
    </source>
</evidence>
<name>A0A1B0ATI3_9MUSC</name>
<proteinExistence type="predicted"/>
<protein>
    <submittedName>
        <fullName evidence="2">Uncharacterized protein</fullName>
    </submittedName>
</protein>
<keyword evidence="1" id="KW-1133">Transmembrane helix</keyword>
<dbReference type="AlphaFoldDB" id="A0A1B0ATI3"/>
<dbReference type="EMBL" id="JXJN01003316">
    <property type="status" value="NOT_ANNOTATED_CDS"/>
    <property type="molecule type" value="Genomic_DNA"/>
</dbReference>
<keyword evidence="3" id="KW-1185">Reference proteome</keyword>
<reference evidence="2" key="2">
    <citation type="submission" date="2020-05" db="UniProtKB">
        <authorList>
            <consortium name="EnsemblMetazoa"/>
        </authorList>
    </citation>
    <scope>IDENTIFICATION</scope>
    <source>
        <strain evidence="2">IAEA</strain>
    </source>
</reference>
<keyword evidence="1" id="KW-0472">Membrane</keyword>
<dbReference type="Proteomes" id="UP000092460">
    <property type="component" value="Unassembled WGS sequence"/>
</dbReference>
<dbReference type="VEuPathDB" id="VectorBase:GPPI008014"/>
<dbReference type="EnsemblMetazoa" id="GPPI008014-RA">
    <property type="protein sequence ID" value="GPPI008014-PA"/>
    <property type="gene ID" value="GPPI008014"/>
</dbReference>
<evidence type="ECO:0000313" key="3">
    <source>
        <dbReference type="Proteomes" id="UP000092460"/>
    </source>
</evidence>
<reference evidence="3" key="1">
    <citation type="submission" date="2015-01" db="EMBL/GenBank/DDBJ databases">
        <authorList>
            <person name="Aksoy S."/>
            <person name="Warren W."/>
            <person name="Wilson R.K."/>
        </authorList>
    </citation>
    <scope>NUCLEOTIDE SEQUENCE [LARGE SCALE GENOMIC DNA]</scope>
    <source>
        <strain evidence="3">IAEA</strain>
    </source>
</reference>
<evidence type="ECO:0000313" key="2">
    <source>
        <dbReference type="EnsemblMetazoa" id="GPPI008014-PA"/>
    </source>
</evidence>
<feature type="transmembrane region" description="Helical" evidence="1">
    <location>
        <begin position="114"/>
        <end position="133"/>
    </location>
</feature>
<accession>A0A1B0ATI3</accession>
<keyword evidence="1" id="KW-0812">Transmembrane</keyword>
<organism evidence="2 3">
    <name type="scientific">Glossina palpalis gambiensis</name>
    <dbReference type="NCBI Taxonomy" id="67801"/>
    <lineage>
        <taxon>Eukaryota</taxon>
        <taxon>Metazoa</taxon>
        <taxon>Ecdysozoa</taxon>
        <taxon>Arthropoda</taxon>
        <taxon>Hexapoda</taxon>
        <taxon>Insecta</taxon>
        <taxon>Pterygota</taxon>
        <taxon>Neoptera</taxon>
        <taxon>Endopterygota</taxon>
        <taxon>Diptera</taxon>
        <taxon>Brachycera</taxon>
        <taxon>Muscomorpha</taxon>
        <taxon>Hippoboscoidea</taxon>
        <taxon>Glossinidae</taxon>
        <taxon>Glossina</taxon>
    </lineage>
</organism>